<comment type="caution">
    <text evidence="5">The sequence shown here is derived from an EMBL/GenBank/DDBJ whole genome shotgun (WGS) entry which is preliminary data.</text>
</comment>
<dbReference type="GO" id="GO:0005576">
    <property type="term" value="C:extracellular region"/>
    <property type="evidence" value="ECO:0007669"/>
    <property type="project" value="UniProtKB-SubCell"/>
</dbReference>
<dbReference type="OrthoDB" id="10070312at2759"/>
<protein>
    <submittedName>
        <fullName evidence="5">Putative interleukin-17D-like</fullName>
    </submittedName>
</protein>
<accession>A0A2G8JK18</accession>
<reference evidence="5 6" key="1">
    <citation type="journal article" date="2017" name="PLoS Biol.">
        <title>The sea cucumber genome provides insights into morphological evolution and visceral regeneration.</title>
        <authorList>
            <person name="Zhang X."/>
            <person name="Sun L."/>
            <person name="Yuan J."/>
            <person name="Sun Y."/>
            <person name="Gao Y."/>
            <person name="Zhang L."/>
            <person name="Li S."/>
            <person name="Dai H."/>
            <person name="Hamel J.F."/>
            <person name="Liu C."/>
            <person name="Yu Y."/>
            <person name="Liu S."/>
            <person name="Lin W."/>
            <person name="Guo K."/>
            <person name="Jin S."/>
            <person name="Xu P."/>
            <person name="Storey K.B."/>
            <person name="Huan P."/>
            <person name="Zhang T."/>
            <person name="Zhou Y."/>
            <person name="Zhang J."/>
            <person name="Lin C."/>
            <person name="Li X."/>
            <person name="Xing L."/>
            <person name="Huo D."/>
            <person name="Sun M."/>
            <person name="Wang L."/>
            <person name="Mercier A."/>
            <person name="Li F."/>
            <person name="Yang H."/>
            <person name="Xiang J."/>
        </authorList>
    </citation>
    <scope>NUCLEOTIDE SEQUENCE [LARGE SCALE GENOMIC DNA]</scope>
    <source>
        <strain evidence="5">Shaxun</strain>
        <tissue evidence="5">Muscle</tissue>
    </source>
</reference>
<comment type="subcellular location">
    <subcellularLocation>
        <location evidence="1">Secreted</location>
    </subcellularLocation>
</comment>
<dbReference type="GO" id="GO:0005125">
    <property type="term" value="F:cytokine activity"/>
    <property type="evidence" value="ECO:0007669"/>
    <property type="project" value="InterPro"/>
</dbReference>
<proteinExistence type="inferred from homology"/>
<dbReference type="Gene3D" id="2.10.90.10">
    <property type="entry name" value="Cystine-knot cytokines"/>
    <property type="match status" value="1"/>
</dbReference>
<sequence>MITSWFQHTLATPTPNTLPCTFQEQDVRQRYLRTRHELYPFQLTFGVEALVGSDNIPNWYLESYSTDAQTRSCREGIPPRKYLVDPMSNSMCPWYYENEYEADRFPAVISKARCRCVSCLNPITSRLDRHLTCRPIKYRMNVLKLSGCVEGLLKYNVTTIDVPVACACMRNTIESHS</sequence>
<dbReference type="EMBL" id="MRZV01001750">
    <property type="protein sequence ID" value="PIK36075.1"/>
    <property type="molecule type" value="Genomic_DNA"/>
</dbReference>
<evidence type="ECO:0000256" key="4">
    <source>
        <dbReference type="ARBA" id="ARBA00022729"/>
    </source>
</evidence>
<gene>
    <name evidence="5" type="ORF">BSL78_27093</name>
</gene>
<evidence type="ECO:0000256" key="1">
    <source>
        <dbReference type="ARBA" id="ARBA00004613"/>
    </source>
</evidence>
<dbReference type="SUPFAM" id="SSF57501">
    <property type="entry name" value="Cystine-knot cytokines"/>
    <property type="match status" value="1"/>
</dbReference>
<comment type="similarity">
    <text evidence="2">Belongs to the IL-17 family.</text>
</comment>
<dbReference type="AlphaFoldDB" id="A0A2G8JK18"/>
<dbReference type="Pfam" id="PF06083">
    <property type="entry name" value="IL17"/>
    <property type="match status" value="1"/>
</dbReference>
<keyword evidence="6" id="KW-1185">Reference proteome</keyword>
<evidence type="ECO:0000313" key="5">
    <source>
        <dbReference type="EMBL" id="PIK36075.1"/>
    </source>
</evidence>
<dbReference type="InterPro" id="IPR010345">
    <property type="entry name" value="IL-17_fam"/>
</dbReference>
<keyword evidence="4" id="KW-0732">Signal</keyword>
<dbReference type="Proteomes" id="UP000230750">
    <property type="component" value="Unassembled WGS sequence"/>
</dbReference>
<dbReference type="SMR" id="A0A2G8JK18"/>
<evidence type="ECO:0000256" key="3">
    <source>
        <dbReference type="ARBA" id="ARBA00022525"/>
    </source>
</evidence>
<evidence type="ECO:0000256" key="2">
    <source>
        <dbReference type="ARBA" id="ARBA00007236"/>
    </source>
</evidence>
<organism evidence="5 6">
    <name type="scientific">Stichopus japonicus</name>
    <name type="common">Sea cucumber</name>
    <dbReference type="NCBI Taxonomy" id="307972"/>
    <lineage>
        <taxon>Eukaryota</taxon>
        <taxon>Metazoa</taxon>
        <taxon>Echinodermata</taxon>
        <taxon>Eleutherozoa</taxon>
        <taxon>Echinozoa</taxon>
        <taxon>Holothuroidea</taxon>
        <taxon>Aspidochirotacea</taxon>
        <taxon>Aspidochirotida</taxon>
        <taxon>Stichopodidae</taxon>
        <taxon>Apostichopus</taxon>
    </lineage>
</organism>
<name>A0A2G8JK18_STIJA</name>
<dbReference type="InterPro" id="IPR029034">
    <property type="entry name" value="Cystine-knot_cytokine"/>
</dbReference>
<evidence type="ECO:0000313" key="6">
    <source>
        <dbReference type="Proteomes" id="UP000230750"/>
    </source>
</evidence>
<keyword evidence="3" id="KW-0964">Secreted</keyword>